<dbReference type="GO" id="GO:0016491">
    <property type="term" value="F:oxidoreductase activity"/>
    <property type="evidence" value="ECO:0007669"/>
    <property type="project" value="UniProtKB-KW"/>
</dbReference>
<organism evidence="4 5">
    <name type="scientific">Acidithiobacillus thiooxidans ATCC 19377</name>
    <dbReference type="NCBI Taxonomy" id="637390"/>
    <lineage>
        <taxon>Bacteria</taxon>
        <taxon>Pseudomonadati</taxon>
        <taxon>Pseudomonadota</taxon>
        <taxon>Acidithiobacillia</taxon>
        <taxon>Acidithiobacillales</taxon>
        <taxon>Acidithiobacillaceae</taxon>
        <taxon>Acidithiobacillus</taxon>
    </lineage>
</organism>
<proteinExistence type="inferred from homology"/>
<gene>
    <name evidence="4" type="primary">tll</name>
    <name evidence="4" type="ORF">DLNHIDIE_02277</name>
</gene>
<evidence type="ECO:0000256" key="1">
    <source>
        <dbReference type="ARBA" id="ARBA00005125"/>
    </source>
</evidence>
<sequence>MTGATGFVGRQILRALIKQELNVRIIKRPSSQLPDWANRERIECVEVSDLFSASQPQLESLVSGCDTLIHAAWYAVPGEYLYSFRNVDCLIGTLLLAQAFQGCGGKRFIGIGTCFEYDVDVGRLKPDSPLLPKTPYAAAKVSSFQMLSQTLNTTDLSFAWCRLFYLYGEDEDPRRLVSYVRAKLGAGEPVDLGSGKQIRDFLDVQTAGNLVAEVALSDYRGPLNICSGQPVTVREIVERLADEYGRRDLLRFGVRPDNTFDPPCVFGLPWEPKQQKVK</sequence>
<dbReference type="Pfam" id="PF01370">
    <property type="entry name" value="Epimerase"/>
    <property type="match status" value="1"/>
</dbReference>
<evidence type="ECO:0000313" key="4">
    <source>
        <dbReference type="EMBL" id="TQN52386.1"/>
    </source>
</evidence>
<dbReference type="PANTHER" id="PTHR43000">
    <property type="entry name" value="DTDP-D-GLUCOSE 4,6-DEHYDRATASE-RELATED"/>
    <property type="match status" value="1"/>
</dbReference>
<accession>A0A543Q7W0</accession>
<feature type="domain" description="NAD-dependent epimerase/dehydratase" evidence="3">
    <location>
        <begin position="1"/>
        <end position="205"/>
    </location>
</feature>
<keyword evidence="4" id="KW-0560">Oxidoreductase</keyword>
<dbReference type="EMBL" id="SZUV01000001">
    <property type="protein sequence ID" value="TQN52386.1"/>
    <property type="molecule type" value="Genomic_DNA"/>
</dbReference>
<evidence type="ECO:0000256" key="2">
    <source>
        <dbReference type="ARBA" id="ARBA00007637"/>
    </source>
</evidence>
<protein>
    <submittedName>
        <fullName evidence="4">dTDP-6-deoxy-L-talose 4-dehydrogenase (NAD(+))</fullName>
        <ecNumber evidence="4">1.1.1.339</ecNumber>
    </submittedName>
</protein>
<dbReference type="EC" id="1.1.1.339" evidence="4"/>
<comment type="caution">
    <text evidence="4">The sequence shown here is derived from an EMBL/GenBank/DDBJ whole genome shotgun (WGS) entry which is preliminary data.</text>
</comment>
<dbReference type="Gene3D" id="3.40.50.720">
    <property type="entry name" value="NAD(P)-binding Rossmann-like Domain"/>
    <property type="match status" value="1"/>
</dbReference>
<dbReference type="SUPFAM" id="SSF51735">
    <property type="entry name" value="NAD(P)-binding Rossmann-fold domains"/>
    <property type="match status" value="1"/>
</dbReference>
<comment type="pathway">
    <text evidence="1">Bacterial outer membrane biogenesis; LPS O-antigen biosynthesis.</text>
</comment>
<reference evidence="4 5" key="1">
    <citation type="submission" date="2019-03" db="EMBL/GenBank/DDBJ databases">
        <title>New insights into Acidothiobacillus thiooxidans sulfur metabolism through coupled gene expression, solution geochemistry, microscopy and spectroscopy analyses.</title>
        <authorList>
            <person name="Camacho D."/>
            <person name="Frazao R."/>
            <person name="Fouillen A."/>
            <person name="Nanci A."/>
            <person name="Lang B.F."/>
            <person name="Apte S.C."/>
            <person name="Baron C."/>
            <person name="Warren L.A."/>
        </authorList>
    </citation>
    <scope>NUCLEOTIDE SEQUENCE [LARGE SCALE GENOMIC DNA]</scope>
    <source>
        <strain evidence="4 5">ATCC 19377</strain>
    </source>
</reference>
<evidence type="ECO:0000259" key="3">
    <source>
        <dbReference type="Pfam" id="PF01370"/>
    </source>
</evidence>
<name>A0A543Q7W0_ACITH</name>
<dbReference type="Proteomes" id="UP000315403">
    <property type="component" value="Unassembled WGS sequence"/>
</dbReference>
<dbReference type="InterPro" id="IPR001509">
    <property type="entry name" value="Epimerase_deHydtase"/>
</dbReference>
<dbReference type="InterPro" id="IPR036291">
    <property type="entry name" value="NAD(P)-bd_dom_sf"/>
</dbReference>
<evidence type="ECO:0000313" key="5">
    <source>
        <dbReference type="Proteomes" id="UP000315403"/>
    </source>
</evidence>
<dbReference type="AlphaFoldDB" id="A0A543Q7W0"/>
<comment type="similarity">
    <text evidence="2">Belongs to the NAD(P)-dependent epimerase/dehydratase family.</text>
</comment>